<evidence type="ECO:0000313" key="3">
    <source>
        <dbReference type="Proteomes" id="UP001281761"/>
    </source>
</evidence>
<evidence type="ECO:0000256" key="1">
    <source>
        <dbReference type="SAM" id="MobiDB-lite"/>
    </source>
</evidence>
<dbReference type="Proteomes" id="UP001281761">
    <property type="component" value="Unassembled WGS sequence"/>
</dbReference>
<keyword evidence="3" id="KW-1185">Reference proteome</keyword>
<accession>A0ABQ9XGR9</accession>
<proteinExistence type="predicted"/>
<organism evidence="2 3">
    <name type="scientific">Blattamonas nauphoetae</name>
    <dbReference type="NCBI Taxonomy" id="2049346"/>
    <lineage>
        <taxon>Eukaryota</taxon>
        <taxon>Metamonada</taxon>
        <taxon>Preaxostyla</taxon>
        <taxon>Oxymonadida</taxon>
        <taxon>Blattamonas</taxon>
    </lineage>
</organism>
<reference evidence="2 3" key="1">
    <citation type="journal article" date="2022" name="bioRxiv">
        <title>Genomics of Preaxostyla Flagellates Illuminates Evolutionary Transitions and the Path Towards Mitochondrial Loss.</title>
        <authorList>
            <person name="Novak L.V.F."/>
            <person name="Treitli S.C."/>
            <person name="Pyrih J."/>
            <person name="Halakuc P."/>
            <person name="Pipaliya S.V."/>
            <person name="Vacek V."/>
            <person name="Brzon O."/>
            <person name="Soukal P."/>
            <person name="Eme L."/>
            <person name="Dacks J.B."/>
            <person name="Karnkowska A."/>
            <person name="Elias M."/>
            <person name="Hampl V."/>
        </authorList>
    </citation>
    <scope>NUCLEOTIDE SEQUENCE [LARGE SCALE GENOMIC DNA]</scope>
    <source>
        <strain evidence="2">NAU3</strain>
        <tissue evidence="2">Gut</tissue>
    </source>
</reference>
<comment type="caution">
    <text evidence="2">The sequence shown here is derived from an EMBL/GenBank/DDBJ whole genome shotgun (WGS) entry which is preliminary data.</text>
</comment>
<gene>
    <name evidence="2" type="ORF">BLNAU_14501</name>
</gene>
<name>A0ABQ9XGR9_9EUKA</name>
<protein>
    <submittedName>
        <fullName evidence="2">Uncharacterized protein</fullName>
    </submittedName>
</protein>
<feature type="region of interest" description="Disordered" evidence="1">
    <location>
        <begin position="261"/>
        <end position="302"/>
    </location>
</feature>
<feature type="region of interest" description="Disordered" evidence="1">
    <location>
        <begin position="1"/>
        <end position="54"/>
    </location>
</feature>
<feature type="compositionally biased region" description="Polar residues" evidence="1">
    <location>
        <begin position="10"/>
        <end position="32"/>
    </location>
</feature>
<dbReference type="EMBL" id="JARBJD010000134">
    <property type="protein sequence ID" value="KAK2950508.1"/>
    <property type="molecule type" value="Genomic_DNA"/>
</dbReference>
<sequence>MSSTSSDTSYLNSVGFSLPSSKTSENSTQTHPPSNPEPKTVNSQPSSSPPSILPLLTSHYLQDLDASLSPQEPRRTLTKLSDHVGEAIETGKEISWTTVLKWFVEGVIGLDSRLKHRPCQFPLTADDVLIDDTGTIRINPSQLSPPSSPSAIVPSFSSDLVTFVNLFITVLEKLHVSFLLLTPDLELDLDRTSNAVTSLLNSFIQSKDINTNDVDEIPLSSSTTAVLEPTAMAVQINTPFKQTPVDESIASIGVGSGFESLHPSTQRSVQSDDSQSTSVNSDQSTSASITLQTEPPPSEDTDPLFLDSASIITHSLSARLHSAAESNEAVAIVELLQTLIPPPLIPHTVANPSLPLEAFNLEHFELDENFDVTERFSVSIFDEDDDSILKSLNRCRSVCDCVPPDQCIDDIPAFVELLITALTSNRSDITILASIVLSKLLYETLDFIGFLQQYWDYIKTAFQDGSIGARIILVLVIRMWFNNHQDVHSTNPPLNLNNTLDEIVSADTGSIPLFLVVIAFLTFLKTCPSGTLPHRYINSLFRSFETNQHASERIGLLILEGVFDFNVELKSAVITFCLILSLHIGLPLQPDLFDYILNYPNLHSTLVETNTPPNLLLSHTAINHHAQKQRAFLMQLLFENTLCSDPSTFFIVDDSQDFDLLFENVLTPLVGLHSLFVRGLHIKENDTSHLSSMTMIVQVTNESDMFLTNQFRLYAYVPPPQVLQFFFKSLLQIPPFTLDETTIHGFLFHFLATCGPFGECRTLFSLLKYFLSSLPINNYESNKNKVITRLSAVIGLHWFSLPPSFNSPFHVLRHPLLRLPEITLIMKPWLLQSIWKTQLPLLFSATAPMENDIILHVFELASTLGVFFRIITSISASVFSHCGLTKRLCSLLISPVPSVVSLVLVFLARLIHLSDDEGKMEMVLLGVIDYVVVAVSQSSFLEDYENGIALIGDLLETVRQDEQKRRMTIFDFSFIL</sequence>
<evidence type="ECO:0000313" key="2">
    <source>
        <dbReference type="EMBL" id="KAK2950508.1"/>
    </source>
</evidence>
<feature type="compositionally biased region" description="Low complexity" evidence="1">
    <location>
        <begin position="264"/>
        <end position="288"/>
    </location>
</feature>